<dbReference type="EMBL" id="AEYJ02001834">
    <property type="protein sequence ID" value="KFG99520.1"/>
    <property type="molecule type" value="Genomic_DNA"/>
</dbReference>
<sequence length="214" mass="24744">MKRFRDALASLTNDSAEAHCQHCRSALSHHIQRSRKQTLDTIKPQTSIEKRFYIRRGERHAHTRERERERGRDRQIERKMRKKEVLRIPQRCNRLGHSDSKQSPSFLFAFCSSFLKKTQTPIACHDCGTHSSPSTERQVHLFFGGSSSYRVSSVSSAFFSLLPRSSTRRFFFRRQLQGAPKSRSGATASRQPVFFAENGHTATTRAHNKIRARI</sequence>
<dbReference type="Proteomes" id="UP000028840">
    <property type="component" value="Unassembled WGS sequence"/>
</dbReference>
<evidence type="ECO:0000313" key="2">
    <source>
        <dbReference type="Proteomes" id="UP000028840"/>
    </source>
</evidence>
<accession>A0A086PGN9</accession>
<organism evidence="1 2">
    <name type="scientific">Toxoplasma gondii VAND</name>
    <dbReference type="NCBI Taxonomy" id="933077"/>
    <lineage>
        <taxon>Eukaryota</taxon>
        <taxon>Sar</taxon>
        <taxon>Alveolata</taxon>
        <taxon>Apicomplexa</taxon>
        <taxon>Conoidasida</taxon>
        <taxon>Coccidia</taxon>
        <taxon>Eucoccidiorida</taxon>
        <taxon>Eimeriorina</taxon>
        <taxon>Sarcocystidae</taxon>
        <taxon>Toxoplasma</taxon>
    </lineage>
</organism>
<comment type="caution">
    <text evidence="1">The sequence shown here is derived from an EMBL/GenBank/DDBJ whole genome shotgun (WGS) entry which is preliminary data.</text>
</comment>
<dbReference type="AlphaFoldDB" id="A0A086PGN9"/>
<protein>
    <submittedName>
        <fullName evidence="1">Uncharacterized protein</fullName>
    </submittedName>
</protein>
<dbReference type="VEuPathDB" id="ToxoDB:TGVAND_271450"/>
<gene>
    <name evidence="1" type="ORF">TGVAND_271450</name>
</gene>
<reference evidence="1 2" key="1">
    <citation type="submission" date="2014-08" db="EMBL/GenBank/DDBJ databases">
        <authorList>
            <person name="Sibley D."/>
            <person name="Venepally P."/>
            <person name="Karamycheva S."/>
            <person name="Hadjithomas M."/>
            <person name="Khan A."/>
            <person name="Brunk B."/>
            <person name="Roos D."/>
            <person name="Caler E."/>
            <person name="Lorenzi H."/>
        </authorList>
    </citation>
    <scope>NUCLEOTIDE SEQUENCE [LARGE SCALE GENOMIC DNA]</scope>
    <source>
        <strain evidence="1 2">VAND</strain>
    </source>
</reference>
<name>A0A086PGN9_TOXGO</name>
<evidence type="ECO:0000313" key="1">
    <source>
        <dbReference type="EMBL" id="KFG99520.1"/>
    </source>
</evidence>
<proteinExistence type="predicted"/>
<reference evidence="1 2" key="2">
    <citation type="journal article" date="2015" name="Eukaryot. Cell">
        <title>Genetic mapping reveals that sinefungin resistance in Toxoplasma gondii is controlled by a putative amino acid transporter locus that can be used as a negative selectable marker.</title>
        <authorList>
            <person name="Behnke M.S."/>
            <person name="Khan A."/>
            <person name="Sibley L.D."/>
        </authorList>
    </citation>
    <scope>NUCLEOTIDE SEQUENCE [LARGE SCALE GENOMIC DNA]</scope>
    <source>
        <strain evidence="1 2">VAND</strain>
    </source>
</reference>